<sequence length="27" mass="3154">MEVRHSIILKTISTSPKTTERIFKHLS</sequence>
<organism evidence="1">
    <name type="scientific">Lepeophtheirus salmonis</name>
    <name type="common">Salmon louse</name>
    <name type="synonym">Caligus salmonis</name>
    <dbReference type="NCBI Taxonomy" id="72036"/>
    <lineage>
        <taxon>Eukaryota</taxon>
        <taxon>Metazoa</taxon>
        <taxon>Ecdysozoa</taxon>
        <taxon>Arthropoda</taxon>
        <taxon>Crustacea</taxon>
        <taxon>Multicrustacea</taxon>
        <taxon>Hexanauplia</taxon>
        <taxon>Copepoda</taxon>
        <taxon>Siphonostomatoida</taxon>
        <taxon>Caligidae</taxon>
        <taxon>Lepeophtheirus</taxon>
    </lineage>
</organism>
<proteinExistence type="predicted"/>
<name>A0A0K2TQH5_LEPSM</name>
<accession>A0A0K2TQH5</accession>
<dbReference type="AlphaFoldDB" id="A0A0K2TQH5"/>
<reference evidence="1" key="1">
    <citation type="submission" date="2014-05" db="EMBL/GenBank/DDBJ databases">
        <authorList>
            <person name="Chronopoulou M."/>
        </authorList>
    </citation>
    <scope>NUCLEOTIDE SEQUENCE</scope>
    <source>
        <tissue evidence="1">Whole organism</tissue>
    </source>
</reference>
<evidence type="ECO:0000313" key="1">
    <source>
        <dbReference type="EMBL" id="CDW27641.1"/>
    </source>
</evidence>
<protein>
    <submittedName>
        <fullName evidence="1">Uncharacterized protein</fullName>
    </submittedName>
</protein>
<dbReference type="EMBL" id="HACA01010280">
    <property type="protein sequence ID" value="CDW27641.1"/>
    <property type="molecule type" value="Transcribed_RNA"/>
</dbReference>